<name>A0A7C2X9J7_9BACT</name>
<feature type="non-terminal residue" evidence="1">
    <location>
        <position position="94"/>
    </location>
</feature>
<sequence length="94" mass="10644">MSEVSGGEETRFVPYEVALKVVGAVMEEEHLEEPDRRILTVYDIEDRELCWFDAEEIMAELAQQEGGLPKKADEAKAQAVELILRQIPVWALKG</sequence>
<accession>A0A7C2X9J7</accession>
<proteinExistence type="predicted"/>
<dbReference type="Proteomes" id="UP000885986">
    <property type="component" value="Unassembled WGS sequence"/>
</dbReference>
<gene>
    <name evidence="1" type="ORF">ENN98_02750</name>
</gene>
<evidence type="ECO:0000313" key="1">
    <source>
        <dbReference type="EMBL" id="HET97615.1"/>
    </source>
</evidence>
<dbReference type="AlphaFoldDB" id="A0A7C2X9J7"/>
<organism evidence="1">
    <name type="scientific">Desulfurivibrio alkaliphilus</name>
    <dbReference type="NCBI Taxonomy" id="427923"/>
    <lineage>
        <taxon>Bacteria</taxon>
        <taxon>Pseudomonadati</taxon>
        <taxon>Thermodesulfobacteriota</taxon>
        <taxon>Desulfobulbia</taxon>
        <taxon>Desulfobulbales</taxon>
        <taxon>Desulfobulbaceae</taxon>
        <taxon>Desulfurivibrio</taxon>
    </lineage>
</organism>
<dbReference type="EMBL" id="DSDS01000061">
    <property type="protein sequence ID" value="HET97615.1"/>
    <property type="molecule type" value="Genomic_DNA"/>
</dbReference>
<comment type="caution">
    <text evidence="1">The sequence shown here is derived from an EMBL/GenBank/DDBJ whole genome shotgun (WGS) entry which is preliminary data.</text>
</comment>
<reference evidence="1" key="1">
    <citation type="journal article" date="2020" name="mSystems">
        <title>Genome- and Community-Level Interaction Insights into Carbon Utilization and Element Cycling Functions of Hydrothermarchaeota in Hydrothermal Sediment.</title>
        <authorList>
            <person name="Zhou Z."/>
            <person name="Liu Y."/>
            <person name="Xu W."/>
            <person name="Pan J."/>
            <person name="Luo Z.H."/>
            <person name="Li M."/>
        </authorList>
    </citation>
    <scope>NUCLEOTIDE SEQUENCE [LARGE SCALE GENOMIC DNA]</scope>
    <source>
        <strain evidence="1">SpSt-1224</strain>
    </source>
</reference>
<protein>
    <submittedName>
        <fullName evidence="1">Uncharacterized protein</fullName>
    </submittedName>
</protein>